<name>A0A1Y1QSC1_9GAMM</name>
<evidence type="ECO:0000259" key="1">
    <source>
        <dbReference type="Pfam" id="PF18480"/>
    </source>
</evidence>
<dbReference type="Pfam" id="PF18480">
    <property type="entry name" value="DUF5615"/>
    <property type="match status" value="1"/>
</dbReference>
<evidence type="ECO:0000313" key="2">
    <source>
        <dbReference type="EMBL" id="OQX12394.1"/>
    </source>
</evidence>
<dbReference type="AlphaFoldDB" id="A0A1Y1QSC1"/>
<dbReference type="EMBL" id="MTEJ01000067">
    <property type="protein sequence ID" value="OQX12394.1"/>
    <property type="molecule type" value="Genomic_DNA"/>
</dbReference>
<dbReference type="Proteomes" id="UP000192491">
    <property type="component" value="Unassembled WGS sequence"/>
</dbReference>
<dbReference type="InterPro" id="IPR041049">
    <property type="entry name" value="DUF5615"/>
</dbReference>
<proteinExistence type="predicted"/>
<protein>
    <recommendedName>
        <fullName evidence="1">DUF5615 domain-containing protein</fullName>
    </recommendedName>
</protein>
<sequence length="117" mass="13373">MRFLVDECTGTKVAAFLRTQGYEVFSVFEQARGSTDAELIQKACAENWVLITNDKDFGEKVYREGHPHRGIVFLRLGDERAQSKIVALQQLLERYAERLPDTFTVVTENSVRFANKS</sequence>
<gene>
    <name evidence="2" type="ORF">BWK73_15115</name>
</gene>
<organism evidence="2 3">
    <name type="scientific">Thiothrix lacustris</name>
    <dbReference type="NCBI Taxonomy" id="525917"/>
    <lineage>
        <taxon>Bacteria</taxon>
        <taxon>Pseudomonadati</taxon>
        <taxon>Pseudomonadota</taxon>
        <taxon>Gammaproteobacteria</taxon>
        <taxon>Thiotrichales</taxon>
        <taxon>Thiotrichaceae</taxon>
        <taxon>Thiothrix</taxon>
    </lineage>
</organism>
<feature type="domain" description="DUF5615" evidence="1">
    <location>
        <begin position="1"/>
        <end position="108"/>
    </location>
</feature>
<reference evidence="2 3" key="1">
    <citation type="submission" date="2017-01" db="EMBL/GenBank/DDBJ databases">
        <title>Novel large sulfur bacteria in the metagenomes of groundwater-fed chemosynthetic microbial mats in the Lake Huron basin.</title>
        <authorList>
            <person name="Sharrar A.M."/>
            <person name="Flood B.E."/>
            <person name="Bailey J.V."/>
            <person name="Jones D.S."/>
            <person name="Biddanda B."/>
            <person name="Ruberg S.A."/>
            <person name="Marcus D.N."/>
            <person name="Dick G.J."/>
        </authorList>
    </citation>
    <scope>NUCLEOTIDE SEQUENCE [LARGE SCALE GENOMIC DNA]</scope>
    <source>
        <strain evidence="2">A8</strain>
    </source>
</reference>
<accession>A0A1Y1QSC1</accession>
<comment type="caution">
    <text evidence="2">The sequence shown here is derived from an EMBL/GenBank/DDBJ whole genome shotgun (WGS) entry which is preliminary data.</text>
</comment>
<evidence type="ECO:0000313" key="3">
    <source>
        <dbReference type="Proteomes" id="UP000192491"/>
    </source>
</evidence>